<feature type="compositionally biased region" description="Acidic residues" evidence="3">
    <location>
        <begin position="273"/>
        <end position="287"/>
    </location>
</feature>
<dbReference type="Pfam" id="PF00057">
    <property type="entry name" value="Ldl_recept_a"/>
    <property type="match status" value="1"/>
</dbReference>
<dbReference type="CDD" id="cd00112">
    <property type="entry name" value="LDLa"/>
    <property type="match status" value="1"/>
</dbReference>
<sequence length="329" mass="35515">MLAWLCTATVLAVTVVDGAIFPNDPELYKIVSLNDHCDSKDHKQSLNDTSAPQSAGILTAKQLRDLRATGENGCSFEFSAPGSSGLIVSVVEMNLRRGVLNESCIDYISVITKFNFGSDKDERCGWITKEDNHHFTTTHSLQLKLFSKTPLTQFFDNHILAMVATSYTESQDGSCGPEEFQCASGGRCIYKGYRCDNVNNCGDNSDEAKLGNSMCLMPLSSLVLIILGLADLFVTWCIVLICFIRSALSKQKALQDDRWGAPAAASGASTPEEAADESATEADEDDQEKGAGDADESSSQKSQDEQPFKNPLANSIRGKEEDPAAPAAS</sequence>
<evidence type="ECO:0000256" key="2">
    <source>
        <dbReference type="PROSITE-ProRule" id="PRU00124"/>
    </source>
</evidence>
<gene>
    <name evidence="6" type="ORF">V5799_012764</name>
</gene>
<proteinExistence type="predicted"/>
<evidence type="ECO:0000256" key="3">
    <source>
        <dbReference type="SAM" id="MobiDB-lite"/>
    </source>
</evidence>
<keyword evidence="7" id="KW-1185">Reference proteome</keyword>
<dbReference type="Proteomes" id="UP001321473">
    <property type="component" value="Unassembled WGS sequence"/>
</dbReference>
<dbReference type="EMBL" id="JARKHS020020591">
    <property type="protein sequence ID" value="KAK8770769.1"/>
    <property type="molecule type" value="Genomic_DNA"/>
</dbReference>
<comment type="caution">
    <text evidence="2">Lacks conserved residue(s) required for the propagation of feature annotation.</text>
</comment>
<feature type="region of interest" description="Disordered" evidence="3">
    <location>
        <begin position="259"/>
        <end position="329"/>
    </location>
</feature>
<keyword evidence="1" id="KW-1015">Disulfide bond</keyword>
<dbReference type="AlphaFoldDB" id="A0AAQ4E7Q6"/>
<protein>
    <recommendedName>
        <fullName evidence="8">Secreted protein</fullName>
    </recommendedName>
</protein>
<keyword evidence="4" id="KW-0812">Transmembrane</keyword>
<comment type="caution">
    <text evidence="6">The sequence shown here is derived from an EMBL/GenBank/DDBJ whole genome shotgun (WGS) entry which is preliminary data.</text>
</comment>
<feature type="signal peptide" evidence="5">
    <location>
        <begin position="1"/>
        <end position="18"/>
    </location>
</feature>
<name>A0AAQ4E7Q6_AMBAM</name>
<keyword evidence="4" id="KW-0472">Membrane</keyword>
<dbReference type="PROSITE" id="PS50068">
    <property type="entry name" value="LDLRA_2"/>
    <property type="match status" value="1"/>
</dbReference>
<feature type="compositionally biased region" description="Low complexity" evidence="3">
    <location>
        <begin position="260"/>
        <end position="272"/>
    </location>
</feature>
<evidence type="ECO:0000313" key="6">
    <source>
        <dbReference type="EMBL" id="KAK8770769.1"/>
    </source>
</evidence>
<evidence type="ECO:0000256" key="4">
    <source>
        <dbReference type="SAM" id="Phobius"/>
    </source>
</evidence>
<evidence type="ECO:0000256" key="1">
    <source>
        <dbReference type="ARBA" id="ARBA00023157"/>
    </source>
</evidence>
<evidence type="ECO:0008006" key="8">
    <source>
        <dbReference type="Google" id="ProtNLM"/>
    </source>
</evidence>
<evidence type="ECO:0000313" key="7">
    <source>
        <dbReference type="Proteomes" id="UP001321473"/>
    </source>
</evidence>
<keyword evidence="5" id="KW-0732">Signal</keyword>
<dbReference type="InterPro" id="IPR036055">
    <property type="entry name" value="LDL_receptor-like_sf"/>
</dbReference>
<dbReference type="Gene3D" id="4.10.400.10">
    <property type="entry name" value="Low-density Lipoprotein Receptor"/>
    <property type="match status" value="1"/>
</dbReference>
<evidence type="ECO:0000256" key="5">
    <source>
        <dbReference type="SAM" id="SignalP"/>
    </source>
</evidence>
<dbReference type="InterPro" id="IPR042333">
    <property type="entry name" value="LRAD2/Mig-13-like"/>
</dbReference>
<accession>A0AAQ4E7Q6</accession>
<reference evidence="6 7" key="1">
    <citation type="journal article" date="2023" name="Arcadia Sci">
        <title>De novo assembly of a long-read Amblyomma americanum tick genome.</title>
        <authorList>
            <person name="Chou S."/>
            <person name="Poskanzer K.E."/>
            <person name="Rollins M."/>
            <person name="Thuy-Boun P.S."/>
        </authorList>
    </citation>
    <scope>NUCLEOTIDE SEQUENCE [LARGE SCALE GENOMIC DNA]</scope>
    <source>
        <strain evidence="6">F_SG_1</strain>
        <tissue evidence="6">Salivary glands</tissue>
    </source>
</reference>
<organism evidence="6 7">
    <name type="scientific">Amblyomma americanum</name>
    <name type="common">Lone star tick</name>
    <dbReference type="NCBI Taxonomy" id="6943"/>
    <lineage>
        <taxon>Eukaryota</taxon>
        <taxon>Metazoa</taxon>
        <taxon>Ecdysozoa</taxon>
        <taxon>Arthropoda</taxon>
        <taxon>Chelicerata</taxon>
        <taxon>Arachnida</taxon>
        <taxon>Acari</taxon>
        <taxon>Parasitiformes</taxon>
        <taxon>Ixodida</taxon>
        <taxon>Ixodoidea</taxon>
        <taxon>Ixodidae</taxon>
        <taxon>Amblyomminae</taxon>
        <taxon>Amblyomma</taxon>
    </lineage>
</organism>
<dbReference type="PANTHER" id="PTHR24652">
    <property type="entry name" value="LOW-DENSITY LIPOPROTEIN RECEPTOR CLASS A DOMAIN-CONTAINING PROTEIN 2"/>
    <property type="match status" value="1"/>
</dbReference>
<feature type="chain" id="PRO_5042908261" description="Secreted protein" evidence="5">
    <location>
        <begin position="19"/>
        <end position="329"/>
    </location>
</feature>
<dbReference type="SMART" id="SM00192">
    <property type="entry name" value="LDLa"/>
    <property type="match status" value="1"/>
</dbReference>
<dbReference type="InterPro" id="IPR002172">
    <property type="entry name" value="LDrepeatLR_classA_rpt"/>
</dbReference>
<keyword evidence="4" id="KW-1133">Transmembrane helix</keyword>
<feature type="transmembrane region" description="Helical" evidence="4">
    <location>
        <begin position="222"/>
        <end position="244"/>
    </location>
</feature>
<dbReference type="SUPFAM" id="SSF57424">
    <property type="entry name" value="LDL receptor-like module"/>
    <property type="match status" value="1"/>
</dbReference>